<dbReference type="InterPro" id="IPR052182">
    <property type="entry name" value="Glycogen/Maltodextrin_Phosph"/>
</dbReference>
<evidence type="ECO:0000313" key="7">
    <source>
        <dbReference type="Proteomes" id="UP000434604"/>
    </source>
</evidence>
<dbReference type="PANTHER" id="PTHR42655:SF1">
    <property type="entry name" value="GLYCOGEN PHOSPHORYLASE"/>
    <property type="match status" value="1"/>
</dbReference>
<name>A0A7J5PYN9_9BACE</name>
<dbReference type="InterPro" id="IPR024517">
    <property type="entry name" value="Glycogen_phosphorylase_DUF3417"/>
</dbReference>
<dbReference type="NCBIfam" id="TIGR02094">
    <property type="entry name" value="more_P_ylases"/>
    <property type="match status" value="1"/>
</dbReference>
<dbReference type="Proteomes" id="UP000434604">
    <property type="component" value="Unassembled WGS sequence"/>
</dbReference>
<dbReference type="PIRSF" id="PIRSF000460">
    <property type="entry name" value="Pprylas_GlgP"/>
    <property type="match status" value="1"/>
</dbReference>
<protein>
    <submittedName>
        <fullName evidence="6">Glycosyltransferase family 1 protein</fullName>
    </submittedName>
</protein>
<gene>
    <name evidence="6" type="ORF">GA398_07450</name>
</gene>
<dbReference type="InterPro" id="IPR011834">
    <property type="entry name" value="Agluc_phsphrylas"/>
</dbReference>
<dbReference type="Gene3D" id="3.40.50.2000">
    <property type="entry name" value="Glycogen Phosphorylase B"/>
    <property type="match status" value="2"/>
</dbReference>
<dbReference type="PANTHER" id="PTHR42655">
    <property type="entry name" value="GLYCOGEN PHOSPHORYLASE"/>
    <property type="match status" value="1"/>
</dbReference>
<keyword evidence="3" id="KW-0021">Allosteric enzyme</keyword>
<keyword evidence="4" id="KW-0663">Pyridoxal phosphate</keyword>
<evidence type="ECO:0000256" key="1">
    <source>
        <dbReference type="ARBA" id="ARBA00001275"/>
    </source>
</evidence>
<evidence type="ECO:0000313" key="6">
    <source>
        <dbReference type="EMBL" id="KAB6148380.1"/>
    </source>
</evidence>
<evidence type="ECO:0000256" key="2">
    <source>
        <dbReference type="ARBA" id="ARBA00006047"/>
    </source>
</evidence>
<evidence type="ECO:0000256" key="3">
    <source>
        <dbReference type="ARBA" id="ARBA00022533"/>
    </source>
</evidence>
<feature type="modified residue" description="N6-(pyridoxal phosphate)lysine" evidence="4">
    <location>
        <position position="609"/>
    </location>
</feature>
<proteinExistence type="inferred from homology"/>
<dbReference type="RefSeq" id="WP_151934457.1">
    <property type="nucleotide sequence ID" value="NZ_WDED01000009.1"/>
</dbReference>
<reference evidence="6 7" key="1">
    <citation type="journal article" date="2019" name="Nat. Med.">
        <title>A library of human gut bacterial isolates paired with longitudinal multiomics data enables mechanistic microbiome research.</title>
        <authorList>
            <person name="Poyet M."/>
            <person name="Groussin M."/>
            <person name="Gibbons S.M."/>
            <person name="Avila-Pacheco J."/>
            <person name="Jiang X."/>
            <person name="Kearney S.M."/>
            <person name="Perrotta A.R."/>
            <person name="Berdy B."/>
            <person name="Zhao S."/>
            <person name="Lieberman T.D."/>
            <person name="Swanson P.K."/>
            <person name="Smith M."/>
            <person name="Roesemann S."/>
            <person name="Alexander J.E."/>
            <person name="Rich S.A."/>
            <person name="Livny J."/>
            <person name="Vlamakis H."/>
            <person name="Clish C."/>
            <person name="Bullock K."/>
            <person name="Deik A."/>
            <person name="Scott J."/>
            <person name="Pierce K.A."/>
            <person name="Xavier R.J."/>
            <person name="Alm E.J."/>
        </authorList>
    </citation>
    <scope>NUCLEOTIDE SEQUENCE [LARGE SCALE GENOMIC DNA]</scope>
    <source>
        <strain evidence="6 7">BIOML-A58</strain>
    </source>
</reference>
<comment type="catalytic activity">
    <reaction evidence="1">
        <text>[(1-&gt;4)-alpha-D-glucosyl](n) + phosphate = [(1-&gt;4)-alpha-D-glucosyl](n-1) + alpha-D-glucose 1-phosphate</text>
        <dbReference type="Rhea" id="RHEA:41732"/>
        <dbReference type="Rhea" id="RHEA-COMP:9584"/>
        <dbReference type="Rhea" id="RHEA-COMP:9586"/>
        <dbReference type="ChEBI" id="CHEBI:15444"/>
        <dbReference type="ChEBI" id="CHEBI:43474"/>
        <dbReference type="ChEBI" id="CHEBI:58601"/>
        <dbReference type="EC" id="2.4.1.1"/>
    </reaction>
</comment>
<feature type="domain" description="DUF3417" evidence="5">
    <location>
        <begin position="22"/>
        <end position="123"/>
    </location>
</feature>
<dbReference type="Pfam" id="PF00343">
    <property type="entry name" value="Phosphorylase"/>
    <property type="match status" value="1"/>
</dbReference>
<dbReference type="GO" id="GO:0005975">
    <property type="term" value="P:carbohydrate metabolic process"/>
    <property type="evidence" value="ECO:0007669"/>
    <property type="project" value="InterPro"/>
</dbReference>
<dbReference type="GO" id="GO:0030170">
    <property type="term" value="F:pyridoxal phosphate binding"/>
    <property type="evidence" value="ECO:0007669"/>
    <property type="project" value="InterPro"/>
</dbReference>
<comment type="similarity">
    <text evidence="2">Belongs to the glycogen phosphorylase family.</text>
</comment>
<evidence type="ECO:0000256" key="4">
    <source>
        <dbReference type="PIRSR" id="PIRSR000460-1"/>
    </source>
</evidence>
<sequence length="852" mass="99011">MDYLNYKVNPPQWREVATSSHLPAGLEHLKELAYNYWWTWNHEVADLFSSLDNELWEQGKHNPVMLLEQMNYDKLEALTCNKAFMECLENIYTRFRAYMDVPVDQSRPSVAYFSMEYGLSKVLKIYSGGLGILAGDYLKEASDSNVNLCAVGLLYRYGYFNQSLSMDGEQTVCYEAQNFGQLPIEKVLTEDGRQMVVHIPYTDYFVVHANVWRANVGRITLYLLDTDNEMNSEYDRSITHHLYGGSWEDRLKQEILLGIGGMMLLRQLGLNKDIFHCNEGHAALLNLYRLSEYTKQGMSFAQAMELVRASSLYTVHTPVSAGHDYFDEDLFRKYLGQYATRLGISWETLMGLGRYDMENVDERFCMSVFACKTSQEVNGVSLLHENVSRRMFAPIWKGYFPEELHIGHVTNGVHMPTWCVTEWKGLYKKYFDNNFSKQQSDKHLWEAIYDVPDEEVWNTRLQMKRRLIEYLKKKCADDLRRNQTDPRLVASIVEKFNPNALLIGFARRFATYKRAYLLFSDLERLSRIVNNKERPVQFIFAGKAHPNDVAGQGLIRQIVEISRRPEFQGKIIFLENYDMELARRLVSGVDVWLNTPTRLAEASGTSGEKALMNGVLNLSVLDGWWYEGYCKEAGWAIPAETVYQHAPYQDQLDANIIYYLLENQILPLYYQTDGKEYSEEWVQYIKNSIAQIAPYFTMRRQLDDYYEKFYCKMSERFSLLSKCNNEKARLIADWKQNVATRWDDIEIKSIKGGNGLKAVTKAGEDYEITIIVDEKGLDDAIGIECVATHMDNGHETVYSIIPFKLIGHDGSDYTFRAQSHIANTGSFKLSFRMYPKHKLLPHRQDFCYVRWF</sequence>
<evidence type="ECO:0000259" key="5">
    <source>
        <dbReference type="Pfam" id="PF11897"/>
    </source>
</evidence>
<dbReference type="EMBL" id="WDED01000009">
    <property type="protein sequence ID" value="KAB6148380.1"/>
    <property type="molecule type" value="Genomic_DNA"/>
</dbReference>
<comment type="caution">
    <text evidence="6">The sequence shown here is derived from an EMBL/GenBank/DDBJ whole genome shotgun (WGS) entry which is preliminary data.</text>
</comment>
<dbReference type="GO" id="GO:0008184">
    <property type="term" value="F:glycogen phosphorylase activity"/>
    <property type="evidence" value="ECO:0007669"/>
    <property type="project" value="InterPro"/>
</dbReference>
<keyword evidence="6" id="KW-0808">Transferase</keyword>
<accession>A0A7J5PYN9</accession>
<dbReference type="InterPro" id="IPR000811">
    <property type="entry name" value="Glyco_trans_35"/>
</dbReference>
<organism evidence="6 7">
    <name type="scientific">Bacteroides xylanisolvens</name>
    <dbReference type="NCBI Taxonomy" id="371601"/>
    <lineage>
        <taxon>Bacteria</taxon>
        <taxon>Pseudomonadati</taxon>
        <taxon>Bacteroidota</taxon>
        <taxon>Bacteroidia</taxon>
        <taxon>Bacteroidales</taxon>
        <taxon>Bacteroidaceae</taxon>
        <taxon>Bacteroides</taxon>
    </lineage>
</organism>
<dbReference type="AlphaFoldDB" id="A0A7J5PYN9"/>
<dbReference type="Pfam" id="PF11897">
    <property type="entry name" value="DUF3417"/>
    <property type="match status" value="1"/>
</dbReference>
<dbReference type="SUPFAM" id="SSF53756">
    <property type="entry name" value="UDP-Glycosyltransferase/glycogen phosphorylase"/>
    <property type="match status" value="1"/>
</dbReference>